<keyword evidence="4" id="KW-0812">Transmembrane</keyword>
<dbReference type="Pfam" id="PF01580">
    <property type="entry name" value="FtsK_SpoIIIE"/>
    <property type="match status" value="1"/>
</dbReference>
<proteinExistence type="predicted"/>
<dbReference type="PROSITE" id="PS50901">
    <property type="entry name" value="FTSK"/>
    <property type="match status" value="1"/>
</dbReference>
<dbReference type="SUPFAM" id="SSF52540">
    <property type="entry name" value="P-loop containing nucleoside triphosphate hydrolases"/>
    <property type="match status" value="1"/>
</dbReference>
<feature type="transmembrane region" description="Helical" evidence="4">
    <location>
        <begin position="39"/>
        <end position="62"/>
    </location>
</feature>
<name>A0A2N5NM21_MEDGN</name>
<dbReference type="PANTHER" id="PTHR22683">
    <property type="entry name" value="SPORULATION PROTEIN RELATED"/>
    <property type="match status" value="1"/>
</dbReference>
<evidence type="ECO:0000313" key="6">
    <source>
        <dbReference type="EMBL" id="PLT57914.1"/>
    </source>
</evidence>
<keyword evidence="4" id="KW-1133">Transmembrane helix</keyword>
<feature type="transmembrane region" description="Helical" evidence="4">
    <location>
        <begin position="74"/>
        <end position="95"/>
    </location>
</feature>
<accession>A0A2N5NM21</accession>
<evidence type="ECO:0000256" key="3">
    <source>
        <dbReference type="PROSITE-ProRule" id="PRU00289"/>
    </source>
</evidence>
<dbReference type="AlphaFoldDB" id="A0A2N5NM21"/>
<organism evidence="6 7">
    <name type="scientific">Mediterraneibacter gnavus</name>
    <name type="common">Ruminococcus gnavus</name>
    <dbReference type="NCBI Taxonomy" id="33038"/>
    <lineage>
        <taxon>Bacteria</taxon>
        <taxon>Bacillati</taxon>
        <taxon>Bacillota</taxon>
        <taxon>Clostridia</taxon>
        <taxon>Lachnospirales</taxon>
        <taxon>Lachnospiraceae</taxon>
        <taxon>Mediterraneibacter</taxon>
    </lineage>
</organism>
<evidence type="ECO:0000259" key="5">
    <source>
        <dbReference type="PROSITE" id="PS50901"/>
    </source>
</evidence>
<sequence>MDSVKSPVQTIHSERMWNMKINRRIVIGIEELKKKKWKIILPLTYVGIICFVWVMGAEYMIRLDDSAVSDLYKWIFHICAFEAMLTGIIAILMYFGGGNKKCRKIEKDFLENKIVDKKGKPPMVLSKKKEKHGFVFEFYSCGMSKDEYEKQRDLIEVVLGVKIISIEMGRDIRHIVIKGIPKDELKKMLVWKDNLLDKSDFILNLGISYFDDECIDLDTTPHLLIGGGTGSGKSSLLKLILYQCIKKGATVIIGDFKGGIDYTGRWREKSTVVTDEQEFFEKLLEVEKIMKERQVLFSKTGVTNIKEYNQKNPKLKRIVVACDEFAQVLTKKEKDKEKKELHSKIELQIEKIASLGRAFGIHLQLSTQRPDSDVLDGKIKGNLGYKVCGRADSVLSKIIIDNTNASELISQKDVGFFVTNFNTFFKAYYFDDRCWKEE</sequence>
<evidence type="ECO:0000256" key="1">
    <source>
        <dbReference type="ARBA" id="ARBA00022741"/>
    </source>
</evidence>
<reference evidence="6 7" key="1">
    <citation type="journal article" date="2017" name="Genome Med.">
        <title>A novel Ruminococcus gnavus clade enriched in inflammatory bowel disease patients.</title>
        <authorList>
            <person name="Hall A.B."/>
            <person name="Yassour M."/>
            <person name="Sauk J."/>
            <person name="Garner A."/>
            <person name="Jiang X."/>
            <person name="Arthur T."/>
            <person name="Lagoudas G.K."/>
            <person name="Vatanen T."/>
            <person name="Fornelos N."/>
            <person name="Wilson R."/>
            <person name="Bertha M."/>
            <person name="Cohen M."/>
            <person name="Garber J."/>
            <person name="Khalili H."/>
            <person name="Gevers D."/>
            <person name="Ananthakrishnan A.N."/>
            <person name="Kugathasan S."/>
            <person name="Lander E.S."/>
            <person name="Blainey P."/>
            <person name="Vlamakis H."/>
            <person name="Xavier R.J."/>
            <person name="Huttenhower C."/>
        </authorList>
    </citation>
    <scope>NUCLEOTIDE SEQUENCE [LARGE SCALE GENOMIC DNA]</scope>
    <source>
        <strain evidence="6 7">RJX1118</strain>
    </source>
</reference>
<keyword evidence="4" id="KW-0472">Membrane</keyword>
<dbReference type="EMBL" id="NIHM01000002">
    <property type="protein sequence ID" value="PLT57914.1"/>
    <property type="molecule type" value="Genomic_DNA"/>
</dbReference>
<evidence type="ECO:0000313" key="7">
    <source>
        <dbReference type="Proteomes" id="UP000234849"/>
    </source>
</evidence>
<dbReference type="InterPro" id="IPR027417">
    <property type="entry name" value="P-loop_NTPase"/>
</dbReference>
<dbReference type="GO" id="GO:0003677">
    <property type="term" value="F:DNA binding"/>
    <property type="evidence" value="ECO:0007669"/>
    <property type="project" value="InterPro"/>
</dbReference>
<dbReference type="InterPro" id="IPR050206">
    <property type="entry name" value="FtsK/SpoIIIE/SftA"/>
</dbReference>
<keyword evidence="1 3" id="KW-0547">Nucleotide-binding</keyword>
<gene>
    <name evidence="6" type="ORF">CDL18_02875</name>
</gene>
<keyword evidence="2 3" id="KW-0067">ATP-binding</keyword>
<evidence type="ECO:0000256" key="4">
    <source>
        <dbReference type="SAM" id="Phobius"/>
    </source>
</evidence>
<dbReference type="PANTHER" id="PTHR22683:SF41">
    <property type="entry name" value="DNA TRANSLOCASE FTSK"/>
    <property type="match status" value="1"/>
</dbReference>
<comment type="caution">
    <text evidence="6">The sequence shown here is derived from an EMBL/GenBank/DDBJ whole genome shotgun (WGS) entry which is preliminary data.</text>
</comment>
<dbReference type="InterPro" id="IPR002543">
    <property type="entry name" value="FtsK_dom"/>
</dbReference>
<protein>
    <recommendedName>
        <fullName evidence="5">FtsK domain-containing protein</fullName>
    </recommendedName>
</protein>
<feature type="domain" description="FtsK" evidence="5">
    <location>
        <begin position="210"/>
        <end position="398"/>
    </location>
</feature>
<dbReference type="Gene3D" id="3.40.50.300">
    <property type="entry name" value="P-loop containing nucleotide triphosphate hydrolases"/>
    <property type="match status" value="1"/>
</dbReference>
<evidence type="ECO:0000256" key="2">
    <source>
        <dbReference type="ARBA" id="ARBA00022840"/>
    </source>
</evidence>
<dbReference type="Proteomes" id="UP000234849">
    <property type="component" value="Unassembled WGS sequence"/>
</dbReference>
<dbReference type="GO" id="GO:0016020">
    <property type="term" value="C:membrane"/>
    <property type="evidence" value="ECO:0007669"/>
    <property type="project" value="UniProtKB-SubCell"/>
</dbReference>
<dbReference type="GO" id="GO:0005524">
    <property type="term" value="F:ATP binding"/>
    <property type="evidence" value="ECO:0007669"/>
    <property type="project" value="UniProtKB-UniRule"/>
</dbReference>
<feature type="binding site" evidence="3">
    <location>
        <begin position="227"/>
        <end position="234"/>
    </location>
    <ligand>
        <name>ATP</name>
        <dbReference type="ChEBI" id="CHEBI:30616"/>
    </ligand>
</feature>